<organism evidence="1">
    <name type="scientific">Siphoviridae sp. ctpyK9</name>
    <dbReference type="NCBI Taxonomy" id="2825679"/>
    <lineage>
        <taxon>Viruses</taxon>
        <taxon>Duplodnaviria</taxon>
        <taxon>Heunggongvirae</taxon>
        <taxon>Uroviricota</taxon>
        <taxon>Caudoviricetes</taxon>
    </lineage>
</organism>
<accession>A0A8S5UU30</accession>
<sequence length="460" mass="49108">MGVNSVAAAQARYWCQAGPGKPQGGAYSVGYSQPDRLMAYERSNEDGWLYADANMDCSSMVRGAINYGLHAAGYSWDDPRMLPPSSWTGSQREELTARGWAEVPWGDNDLYPSGGLQVGDVILSEAASGGMGHVAMVVQDGLAEAWIAEDGSTDGYVGDQTGGETRVGPYEGHPYTTGAHWTHCLRLYEDGSSGGGSTAASGYETSAIQRAVLAAADSVGCPWWAALACLWMETGEYGANIFGHDAGGAYCGGGEVTEEKFRDFYAQISAGATSNGVGPLQVTYPGYFLNDPDRAWWDPQASSEVACGILRDLIASEGDDYESLRRVGSRFNSGSAYGSYEEYGVRFSDYCRSWYNYGRPAGGGEDDLNMAGAVELLTEIRDSLRAGKEGSHYAGDMAWYSGAIRDELRALNQKVQVVSDAVTPGIAGVKFDGELYNAVKETRKSLAAIEKKLAGEAPQA</sequence>
<dbReference type="Gene3D" id="3.90.1720.10">
    <property type="entry name" value="endopeptidase domain like (from Nostoc punctiforme)"/>
    <property type="match status" value="1"/>
</dbReference>
<protein>
    <submittedName>
        <fullName evidence="1">NlpC/P60 family</fullName>
    </submittedName>
</protein>
<dbReference type="EMBL" id="BK016139">
    <property type="protein sequence ID" value="DAF97981.1"/>
    <property type="molecule type" value="Genomic_DNA"/>
</dbReference>
<evidence type="ECO:0000313" key="1">
    <source>
        <dbReference type="EMBL" id="DAF97981.1"/>
    </source>
</evidence>
<name>A0A8S5UU30_9CAUD</name>
<reference evidence="1" key="1">
    <citation type="journal article" date="2021" name="Proc. Natl. Acad. Sci. U.S.A.">
        <title>A Catalog of Tens of Thousands of Viruses from Human Metagenomes Reveals Hidden Associations with Chronic Diseases.</title>
        <authorList>
            <person name="Tisza M.J."/>
            <person name="Buck C.B."/>
        </authorList>
    </citation>
    <scope>NUCLEOTIDE SEQUENCE</scope>
    <source>
        <strain evidence="1">CtpyK9</strain>
    </source>
</reference>
<proteinExistence type="predicted"/>